<evidence type="ECO:0000256" key="6">
    <source>
        <dbReference type="ARBA" id="ARBA00047942"/>
    </source>
</evidence>
<evidence type="ECO:0000256" key="1">
    <source>
        <dbReference type="ARBA" id="ARBA00006594"/>
    </source>
</evidence>
<dbReference type="Gene3D" id="1.10.1020.10">
    <property type="entry name" value="Adenine-specific Methyltransferase, Domain 2"/>
    <property type="match status" value="1"/>
</dbReference>
<organism evidence="8 9">
    <name type="scientific">Gordonia iterans</name>
    <dbReference type="NCBI Taxonomy" id="1004901"/>
    <lineage>
        <taxon>Bacteria</taxon>
        <taxon>Bacillati</taxon>
        <taxon>Actinomycetota</taxon>
        <taxon>Actinomycetes</taxon>
        <taxon>Mycobacteriales</taxon>
        <taxon>Gordoniaceae</taxon>
        <taxon>Gordonia</taxon>
    </lineage>
</organism>
<dbReference type="Gene3D" id="3.40.50.150">
    <property type="entry name" value="Vaccinia Virus protein VP39"/>
    <property type="match status" value="2"/>
</dbReference>
<evidence type="ECO:0000256" key="5">
    <source>
        <dbReference type="ARBA" id="ARBA00022691"/>
    </source>
</evidence>
<name>A0A2S0KBS7_9ACTN</name>
<keyword evidence="5" id="KW-0949">S-adenosyl-L-methionine</keyword>
<dbReference type="GO" id="GO:0032259">
    <property type="term" value="P:methylation"/>
    <property type="evidence" value="ECO:0007669"/>
    <property type="project" value="UniProtKB-KW"/>
</dbReference>
<dbReference type="InterPro" id="IPR029063">
    <property type="entry name" value="SAM-dependent_MTases_sf"/>
</dbReference>
<evidence type="ECO:0000256" key="2">
    <source>
        <dbReference type="ARBA" id="ARBA00011900"/>
    </source>
</evidence>
<keyword evidence="9" id="KW-1185">Reference proteome</keyword>
<proteinExistence type="inferred from homology"/>
<dbReference type="InterPro" id="IPR023095">
    <property type="entry name" value="Ade_MeTrfase_dom_2"/>
</dbReference>
<evidence type="ECO:0000256" key="3">
    <source>
        <dbReference type="ARBA" id="ARBA00022603"/>
    </source>
</evidence>
<dbReference type="GO" id="GO:0009307">
    <property type="term" value="P:DNA restriction-modification system"/>
    <property type="evidence" value="ECO:0007669"/>
    <property type="project" value="InterPro"/>
</dbReference>
<dbReference type="Pfam" id="PF02086">
    <property type="entry name" value="MethyltransfD12"/>
    <property type="match status" value="2"/>
</dbReference>
<dbReference type="PANTHER" id="PTHR30481:SF3">
    <property type="entry name" value="DNA ADENINE METHYLASE"/>
    <property type="match status" value="1"/>
</dbReference>
<dbReference type="REBASE" id="247578">
    <property type="entry name" value="M.GitC017ORF1330P"/>
</dbReference>
<dbReference type="GO" id="GO:0009007">
    <property type="term" value="F:site-specific DNA-methyltransferase (adenine-specific) activity"/>
    <property type="evidence" value="ECO:0007669"/>
    <property type="project" value="UniProtKB-EC"/>
</dbReference>
<comment type="catalytic activity">
    <reaction evidence="6">
        <text>a 2'-deoxyadenosine in DNA + S-adenosyl-L-methionine = an N(6)-methyl-2'-deoxyadenosine in DNA + S-adenosyl-L-homocysteine + H(+)</text>
        <dbReference type="Rhea" id="RHEA:15197"/>
        <dbReference type="Rhea" id="RHEA-COMP:12418"/>
        <dbReference type="Rhea" id="RHEA-COMP:12419"/>
        <dbReference type="ChEBI" id="CHEBI:15378"/>
        <dbReference type="ChEBI" id="CHEBI:57856"/>
        <dbReference type="ChEBI" id="CHEBI:59789"/>
        <dbReference type="ChEBI" id="CHEBI:90615"/>
        <dbReference type="ChEBI" id="CHEBI:90616"/>
        <dbReference type="EC" id="2.1.1.72"/>
    </reaction>
</comment>
<evidence type="ECO:0000313" key="8">
    <source>
        <dbReference type="EMBL" id="AVL99136.1"/>
    </source>
</evidence>
<dbReference type="OrthoDB" id="9773060at2"/>
<dbReference type="SUPFAM" id="SSF53335">
    <property type="entry name" value="S-adenosyl-L-methionine-dependent methyltransferases"/>
    <property type="match status" value="2"/>
</dbReference>
<dbReference type="EC" id="2.1.1.72" evidence="2"/>
<dbReference type="PROSITE" id="PS00092">
    <property type="entry name" value="N6_MTASE"/>
    <property type="match status" value="2"/>
</dbReference>
<sequence>MKTFQLRNRRYLGSKRAVLPVIGEVIAALPEPPQTAADLFAGTGVVGESLARAGLAVTFNDLLSSNTTVYRAFFGPGELRGDRLAEFVGRINDVDPASLPADYFSQTFGGTYFSDANSRLIGHYRERIERWHADGAINERERAALIASLLYGMDRAAATVGHYDAFREGAATDARLVFGLPETEVFKQTHRITRADANNLVRQHRWDLVYIDPPYNSRQYGDLYHVLDNVTDWKQGPVRFKARKMDRRHLKSDYCTVQAVAAFSDLIAALDTSTIVMSYNDTGARGNARSAARLTDDDILSAMRRRGRVEVVDVPHREFTTGKSGIGDIVERLFVCHVGDGAVVSFNDAGLVSSRARTSPGSTSDLNSTGGSSSLVEPGANGVSAGVETITPPLVRSPLNYTGNKKRLVGDIVPLLPVQSERHRRFVDVFGGSMTVGMNAGYGDVVFNDVQVDVVGLGEMFRDTAYADVVAGVESVVAEYGLSDSRAHGYGVYGTNSSSGLGQVNKESYLRLRADFNRMDPADPRRPAVFFTLVVFGFNNQIRYNRSGEFNMPVGKRDFNSRVRKNLYDTVTRMHRLHPELWTLDFRDVFGKLETTDLAYCDPPYLLGTAPYNEQNAWTSDDETALLDELAGFADRGGTFGLSNVLSHKGSEHGQLAQWAAEHGFVVHPLDYSYANASYQRKRRDASREVLITNWKAD</sequence>
<protein>
    <recommendedName>
        <fullName evidence="2">site-specific DNA-methyltransferase (adenine-specific)</fullName>
        <ecNumber evidence="2">2.1.1.72</ecNumber>
    </recommendedName>
</protein>
<gene>
    <name evidence="8" type="ORF">C6V83_01330</name>
</gene>
<dbReference type="InterPro" id="IPR012327">
    <property type="entry name" value="MeTrfase_D12"/>
</dbReference>
<dbReference type="PANTHER" id="PTHR30481">
    <property type="entry name" value="DNA ADENINE METHYLASE"/>
    <property type="match status" value="1"/>
</dbReference>
<feature type="region of interest" description="Disordered" evidence="7">
    <location>
        <begin position="353"/>
        <end position="378"/>
    </location>
</feature>
<dbReference type="Proteomes" id="UP000239814">
    <property type="component" value="Chromosome"/>
</dbReference>
<keyword evidence="3" id="KW-0489">Methyltransferase</keyword>
<dbReference type="RefSeq" id="WP_105940873.1">
    <property type="nucleotide sequence ID" value="NZ_CP027433.1"/>
</dbReference>
<dbReference type="AlphaFoldDB" id="A0A2S0KBS7"/>
<accession>A0A2S0KBS7</accession>
<dbReference type="PRINTS" id="PR00505">
    <property type="entry name" value="D12N6MTFRASE"/>
</dbReference>
<evidence type="ECO:0000256" key="7">
    <source>
        <dbReference type="SAM" id="MobiDB-lite"/>
    </source>
</evidence>
<dbReference type="GO" id="GO:0006298">
    <property type="term" value="P:mismatch repair"/>
    <property type="evidence" value="ECO:0007669"/>
    <property type="project" value="TreeGrafter"/>
</dbReference>
<dbReference type="GO" id="GO:0043565">
    <property type="term" value="F:sequence-specific DNA binding"/>
    <property type="evidence" value="ECO:0007669"/>
    <property type="project" value="TreeGrafter"/>
</dbReference>
<dbReference type="GO" id="GO:1904047">
    <property type="term" value="F:S-adenosyl-L-methionine binding"/>
    <property type="evidence" value="ECO:0007669"/>
    <property type="project" value="TreeGrafter"/>
</dbReference>
<dbReference type="EMBL" id="CP027433">
    <property type="protein sequence ID" value="AVL99136.1"/>
    <property type="molecule type" value="Genomic_DNA"/>
</dbReference>
<evidence type="ECO:0000313" key="9">
    <source>
        <dbReference type="Proteomes" id="UP000239814"/>
    </source>
</evidence>
<evidence type="ECO:0000256" key="4">
    <source>
        <dbReference type="ARBA" id="ARBA00022679"/>
    </source>
</evidence>
<keyword evidence="4" id="KW-0808">Transferase</keyword>
<comment type="similarity">
    <text evidence="1">Belongs to the N(4)/N(6)-methyltransferase family.</text>
</comment>
<dbReference type="InterPro" id="IPR002052">
    <property type="entry name" value="DNA_methylase_N6_adenine_CS"/>
</dbReference>
<reference evidence="8 9" key="1">
    <citation type="submission" date="2018-03" db="EMBL/GenBank/DDBJ databases">
        <title>Characteristics and genome of n-alkane degrading marine bacteria Gordonia iterans isolated from crude oil contaminated in Tae-an, South Korea.</title>
        <authorList>
            <person name="Lee S.-S."/>
            <person name="Kim H."/>
        </authorList>
    </citation>
    <scope>NUCLEOTIDE SEQUENCE [LARGE SCALE GENOMIC DNA]</scope>
    <source>
        <strain evidence="8 9">Co17</strain>
    </source>
</reference>
<dbReference type="KEGG" id="git:C6V83_01330"/>
<feature type="compositionally biased region" description="Polar residues" evidence="7">
    <location>
        <begin position="355"/>
        <end position="375"/>
    </location>
</feature>